<evidence type="ECO:0000256" key="1">
    <source>
        <dbReference type="ARBA" id="ARBA00004123"/>
    </source>
</evidence>
<dbReference type="PANTHER" id="PTHR46481:SF10">
    <property type="entry name" value="ZINC FINGER BED DOMAIN-CONTAINING PROTEIN 39"/>
    <property type="match status" value="1"/>
</dbReference>
<name>A0AAV4EJ89_9GAST</name>
<dbReference type="Gene3D" id="1.10.10.1070">
    <property type="entry name" value="Zinc finger, BED domain-containing"/>
    <property type="match status" value="1"/>
</dbReference>
<dbReference type="GO" id="GO:0005634">
    <property type="term" value="C:nucleus"/>
    <property type="evidence" value="ECO:0007669"/>
    <property type="project" value="UniProtKB-SubCell"/>
</dbReference>
<dbReference type="PROSITE" id="PS50808">
    <property type="entry name" value="ZF_BED"/>
    <property type="match status" value="1"/>
</dbReference>
<evidence type="ECO:0000313" key="11">
    <source>
        <dbReference type="Proteomes" id="UP000762676"/>
    </source>
</evidence>
<dbReference type="SMART" id="SM00614">
    <property type="entry name" value="ZnF_BED"/>
    <property type="match status" value="1"/>
</dbReference>
<keyword evidence="2" id="KW-0479">Metal-binding</keyword>
<evidence type="ECO:0000256" key="8">
    <source>
        <dbReference type="PROSITE-ProRule" id="PRU00027"/>
    </source>
</evidence>
<sequence length="321" mass="35664">MLPCNRKNASSIWSMMTKSGPGLAKCNLCGQEFKCSKGTSNLLRHVKSKHGTDSDVLAKVEGKNDQTPGSLPHKSLALQPTIEAKMSSIAKYRPEAPKKKALDKKLLCMIYRDMQPFSIVDDAGFKDFCKEMDPRYELPSRRQLKRSLSTVYEEEKNLLADQLSRVDSVAITTDSWTSLNMQSFLTITAHYLEPLPSWQLRNVVLATRLLDKDQLGSSAEGMSNLISELRTGEFVVGAADNIDHNQSSTTSTGPFHGTGVSLFQNCAMTLPNPRGQLLWEMLQIETSQGNMCLTIILHRSKASAFAHGYDCPCESFRTYTA</sequence>
<dbReference type="GO" id="GO:0003677">
    <property type="term" value="F:DNA binding"/>
    <property type="evidence" value="ECO:0007669"/>
    <property type="project" value="InterPro"/>
</dbReference>
<dbReference type="PANTHER" id="PTHR46481">
    <property type="entry name" value="ZINC FINGER BED DOMAIN-CONTAINING PROTEIN 4"/>
    <property type="match status" value="1"/>
</dbReference>
<dbReference type="InterPro" id="IPR052035">
    <property type="entry name" value="ZnF_BED_domain_contain"/>
</dbReference>
<keyword evidence="3 8" id="KW-0863">Zinc-finger</keyword>
<evidence type="ECO:0000256" key="5">
    <source>
        <dbReference type="ARBA" id="ARBA00023015"/>
    </source>
</evidence>
<dbReference type="Pfam" id="PF02892">
    <property type="entry name" value="zf-BED"/>
    <property type="match status" value="1"/>
</dbReference>
<dbReference type="GO" id="GO:0008270">
    <property type="term" value="F:zinc ion binding"/>
    <property type="evidence" value="ECO:0007669"/>
    <property type="project" value="UniProtKB-KW"/>
</dbReference>
<comment type="subcellular location">
    <subcellularLocation>
        <location evidence="1">Nucleus</location>
    </subcellularLocation>
</comment>
<comment type="caution">
    <text evidence="10">The sequence shown here is derived from an EMBL/GenBank/DDBJ whole genome shotgun (WGS) entry which is preliminary data.</text>
</comment>
<dbReference type="SUPFAM" id="SSF57667">
    <property type="entry name" value="beta-beta-alpha zinc fingers"/>
    <property type="match status" value="1"/>
</dbReference>
<organism evidence="10 11">
    <name type="scientific">Elysia marginata</name>
    <dbReference type="NCBI Taxonomy" id="1093978"/>
    <lineage>
        <taxon>Eukaryota</taxon>
        <taxon>Metazoa</taxon>
        <taxon>Spiralia</taxon>
        <taxon>Lophotrochozoa</taxon>
        <taxon>Mollusca</taxon>
        <taxon>Gastropoda</taxon>
        <taxon>Heterobranchia</taxon>
        <taxon>Euthyneura</taxon>
        <taxon>Panpulmonata</taxon>
        <taxon>Sacoglossa</taxon>
        <taxon>Placobranchoidea</taxon>
        <taxon>Plakobranchidae</taxon>
        <taxon>Elysia</taxon>
    </lineage>
</organism>
<feature type="domain" description="BED-type" evidence="9">
    <location>
        <begin position="7"/>
        <end position="57"/>
    </location>
</feature>
<dbReference type="Proteomes" id="UP000762676">
    <property type="component" value="Unassembled WGS sequence"/>
</dbReference>
<keyword evidence="6" id="KW-0804">Transcription</keyword>
<evidence type="ECO:0000256" key="2">
    <source>
        <dbReference type="ARBA" id="ARBA00022723"/>
    </source>
</evidence>
<reference evidence="10 11" key="1">
    <citation type="journal article" date="2021" name="Elife">
        <title>Chloroplast acquisition without the gene transfer in kleptoplastic sea slugs, Plakobranchus ocellatus.</title>
        <authorList>
            <person name="Maeda T."/>
            <person name="Takahashi S."/>
            <person name="Yoshida T."/>
            <person name="Shimamura S."/>
            <person name="Takaki Y."/>
            <person name="Nagai Y."/>
            <person name="Toyoda A."/>
            <person name="Suzuki Y."/>
            <person name="Arimoto A."/>
            <person name="Ishii H."/>
            <person name="Satoh N."/>
            <person name="Nishiyama T."/>
            <person name="Hasebe M."/>
            <person name="Maruyama T."/>
            <person name="Minagawa J."/>
            <person name="Obokata J."/>
            <person name="Shigenobu S."/>
        </authorList>
    </citation>
    <scope>NUCLEOTIDE SEQUENCE [LARGE SCALE GENOMIC DNA]</scope>
</reference>
<keyword evidence="5" id="KW-0805">Transcription regulation</keyword>
<dbReference type="AlphaFoldDB" id="A0AAV4EJ89"/>
<evidence type="ECO:0000259" key="9">
    <source>
        <dbReference type="PROSITE" id="PS50808"/>
    </source>
</evidence>
<keyword evidence="11" id="KW-1185">Reference proteome</keyword>
<keyword evidence="7" id="KW-0539">Nucleus</keyword>
<accession>A0AAV4EJ89</accession>
<dbReference type="GO" id="GO:0009791">
    <property type="term" value="P:post-embryonic development"/>
    <property type="evidence" value="ECO:0007669"/>
    <property type="project" value="UniProtKB-ARBA"/>
</dbReference>
<evidence type="ECO:0000256" key="3">
    <source>
        <dbReference type="ARBA" id="ARBA00022771"/>
    </source>
</evidence>
<evidence type="ECO:0000256" key="4">
    <source>
        <dbReference type="ARBA" id="ARBA00022833"/>
    </source>
</evidence>
<proteinExistence type="predicted"/>
<dbReference type="EMBL" id="BMAT01007266">
    <property type="protein sequence ID" value="GFR61193.1"/>
    <property type="molecule type" value="Genomic_DNA"/>
</dbReference>
<dbReference type="InterPro" id="IPR036236">
    <property type="entry name" value="Znf_C2H2_sf"/>
</dbReference>
<dbReference type="SUPFAM" id="SSF140996">
    <property type="entry name" value="Hermes dimerisation domain"/>
    <property type="match status" value="1"/>
</dbReference>
<evidence type="ECO:0000256" key="6">
    <source>
        <dbReference type="ARBA" id="ARBA00023163"/>
    </source>
</evidence>
<evidence type="ECO:0000256" key="7">
    <source>
        <dbReference type="ARBA" id="ARBA00023242"/>
    </source>
</evidence>
<keyword evidence="4" id="KW-0862">Zinc</keyword>
<evidence type="ECO:0000313" key="10">
    <source>
        <dbReference type="EMBL" id="GFR61193.1"/>
    </source>
</evidence>
<protein>
    <submittedName>
        <fullName evidence="10">Zinc finger BED domain-containing protein 1</fullName>
    </submittedName>
</protein>
<gene>
    <name evidence="10" type="ORF">ElyMa_003550200</name>
</gene>
<dbReference type="InterPro" id="IPR003656">
    <property type="entry name" value="Znf_BED"/>
</dbReference>